<reference evidence="2" key="1">
    <citation type="submission" date="2020-05" db="EMBL/GenBank/DDBJ databases">
        <authorList>
            <person name="Chiriac C."/>
            <person name="Salcher M."/>
            <person name="Ghai R."/>
            <person name="Kavagutti S V."/>
        </authorList>
    </citation>
    <scope>NUCLEOTIDE SEQUENCE</scope>
</reference>
<sequence>MSTANWLRDRDSNPDTENQNLVSYRLDDPSIYWRCAPESNWVLKDLQSRALPSDPHTFIGNLVNFYCGRSFTVNLFSSNSILNPRLPWVDP</sequence>
<gene>
    <name evidence="2" type="ORF">UFOVP1071_134</name>
</gene>
<proteinExistence type="predicted"/>
<protein>
    <submittedName>
        <fullName evidence="2">Uncharacterized protein</fullName>
    </submittedName>
</protein>
<feature type="region of interest" description="Disordered" evidence="1">
    <location>
        <begin position="1"/>
        <end position="20"/>
    </location>
</feature>
<accession>A0A6J5QKU2</accession>
<name>A0A6J5QKU2_9CAUD</name>
<evidence type="ECO:0000256" key="1">
    <source>
        <dbReference type="SAM" id="MobiDB-lite"/>
    </source>
</evidence>
<organism evidence="2">
    <name type="scientific">uncultured Caudovirales phage</name>
    <dbReference type="NCBI Taxonomy" id="2100421"/>
    <lineage>
        <taxon>Viruses</taxon>
        <taxon>Duplodnaviria</taxon>
        <taxon>Heunggongvirae</taxon>
        <taxon>Uroviricota</taxon>
        <taxon>Caudoviricetes</taxon>
        <taxon>Peduoviridae</taxon>
        <taxon>Maltschvirus</taxon>
        <taxon>Maltschvirus maltsch</taxon>
    </lineage>
</organism>
<evidence type="ECO:0000313" key="2">
    <source>
        <dbReference type="EMBL" id="CAB4182071.1"/>
    </source>
</evidence>
<dbReference type="EMBL" id="LR797022">
    <property type="protein sequence ID" value="CAB4182071.1"/>
    <property type="molecule type" value="Genomic_DNA"/>
</dbReference>